<dbReference type="GO" id="GO:0004519">
    <property type="term" value="F:endonuclease activity"/>
    <property type="evidence" value="ECO:0007669"/>
    <property type="project" value="UniProtKB-KW"/>
</dbReference>
<dbReference type="PROSITE" id="PS50880">
    <property type="entry name" value="TOPRIM"/>
    <property type="match status" value="1"/>
</dbReference>
<proteinExistence type="predicted"/>
<keyword evidence="2" id="KW-0378">Hydrolase</keyword>
<dbReference type="SMART" id="SM00493">
    <property type="entry name" value="TOPRIM"/>
    <property type="match status" value="1"/>
</dbReference>
<dbReference type="EMBL" id="FZOB01000003">
    <property type="protein sequence ID" value="SNR70193.1"/>
    <property type="molecule type" value="Genomic_DNA"/>
</dbReference>
<evidence type="ECO:0000259" key="1">
    <source>
        <dbReference type="PROSITE" id="PS50880"/>
    </source>
</evidence>
<keyword evidence="3" id="KW-1185">Reference proteome</keyword>
<dbReference type="PANTHER" id="PTHR39964:SF2">
    <property type="entry name" value="UPF0292 PROTEIN MJ1624"/>
    <property type="match status" value="1"/>
</dbReference>
<dbReference type="OrthoDB" id="14353at2"/>
<dbReference type="RefSeq" id="WP_089322676.1">
    <property type="nucleotide sequence ID" value="NZ_FZOB01000003.1"/>
</dbReference>
<keyword evidence="2" id="KW-0540">Nuclease</keyword>
<dbReference type="PANTHER" id="PTHR39964">
    <property type="entry name" value="UPF0292 PROTEIN TK1411"/>
    <property type="match status" value="1"/>
</dbReference>
<evidence type="ECO:0000313" key="2">
    <source>
        <dbReference type="EMBL" id="SNR70193.1"/>
    </source>
</evidence>
<reference evidence="3" key="1">
    <citation type="submission" date="2017-06" db="EMBL/GenBank/DDBJ databases">
        <authorList>
            <person name="Varghese N."/>
            <person name="Submissions S."/>
        </authorList>
    </citation>
    <scope>NUCLEOTIDE SEQUENCE [LARGE SCALE GENOMIC DNA]</scope>
    <source>
        <strain evidence="3">DSM 15668</strain>
    </source>
</reference>
<gene>
    <name evidence="2" type="ORF">SAMN06265340_103130</name>
</gene>
<dbReference type="InterPro" id="IPR006171">
    <property type="entry name" value="TOPRIM_dom"/>
</dbReference>
<sequence>MEKEKVKKLKSWLIDLKNFINRKEKAIIVVEGKRDRTALEKFGIMNVYDLKGRNFHTFSEFIADKVNPSVVILLADFDPEGEEIAKKLKSVFCKYNLNVNTSFRESLRETGIRFIEEIPSKLLAQQSFNRRN</sequence>
<keyword evidence="2" id="KW-0255">Endonuclease</keyword>
<dbReference type="Gene3D" id="3.40.1360.10">
    <property type="match status" value="1"/>
</dbReference>
<dbReference type="AlphaFoldDB" id="A0A238YHX2"/>
<dbReference type="Pfam" id="PF01751">
    <property type="entry name" value="Toprim"/>
    <property type="match status" value="1"/>
</dbReference>
<organism evidence="2 3">
    <name type="scientific">Desulfurobacterium atlanticum</name>
    <dbReference type="NCBI Taxonomy" id="240169"/>
    <lineage>
        <taxon>Bacteria</taxon>
        <taxon>Pseudomonadati</taxon>
        <taxon>Aquificota</taxon>
        <taxon>Aquificia</taxon>
        <taxon>Desulfurobacteriales</taxon>
        <taxon>Desulfurobacteriaceae</taxon>
        <taxon>Desulfurobacterium</taxon>
    </lineage>
</organism>
<protein>
    <submittedName>
        <fullName evidence="2">5S rRNA maturation endonuclease (Ribonuclease M5), contains TOPRIM domain</fullName>
    </submittedName>
</protein>
<name>A0A238YHX2_9BACT</name>
<accession>A0A238YHX2</accession>
<dbReference type="Proteomes" id="UP000198405">
    <property type="component" value="Unassembled WGS sequence"/>
</dbReference>
<evidence type="ECO:0000313" key="3">
    <source>
        <dbReference type="Proteomes" id="UP000198405"/>
    </source>
</evidence>
<feature type="domain" description="Toprim" evidence="1">
    <location>
        <begin position="25"/>
        <end position="107"/>
    </location>
</feature>
<dbReference type="SUPFAM" id="SSF110455">
    <property type="entry name" value="Toprim domain"/>
    <property type="match status" value="1"/>
</dbReference>